<comment type="subunit">
    <text evidence="3">The holoenzyme is a dodecamer composed of 6 PCCA/alpha subunits and 6 PCCB/beta subunits.</text>
</comment>
<comment type="catalytic activity">
    <reaction evidence="6">
        <text>butanoyl-CoA + hydrogencarbonate + ATP = (2S)-ethylmalonyl-CoA + ADP + phosphate + H(+)</text>
        <dbReference type="Rhea" id="RHEA:59520"/>
        <dbReference type="ChEBI" id="CHEBI:15378"/>
        <dbReference type="ChEBI" id="CHEBI:17544"/>
        <dbReference type="ChEBI" id="CHEBI:30616"/>
        <dbReference type="ChEBI" id="CHEBI:43474"/>
        <dbReference type="ChEBI" id="CHEBI:57371"/>
        <dbReference type="ChEBI" id="CHEBI:60909"/>
        <dbReference type="ChEBI" id="CHEBI:456216"/>
    </reaction>
    <physiologicalReaction direction="left-to-right" evidence="6">
        <dbReference type="Rhea" id="RHEA:59521"/>
    </physiologicalReaction>
</comment>
<name>A0ABM0MCG1_SACKO</name>
<evidence type="ECO:0000259" key="8">
    <source>
        <dbReference type="PROSITE" id="PS50980"/>
    </source>
</evidence>
<dbReference type="SUPFAM" id="SSF52096">
    <property type="entry name" value="ClpP/crotonase"/>
    <property type="match status" value="3"/>
</dbReference>
<dbReference type="InterPro" id="IPR051047">
    <property type="entry name" value="AccD/PCCB"/>
</dbReference>
<dbReference type="PROSITE" id="PS50980">
    <property type="entry name" value="COA_CT_NTER"/>
    <property type="match status" value="1"/>
</dbReference>
<comment type="catalytic activity">
    <reaction evidence="7">
        <text>propanoyl-CoA + hydrogencarbonate + ATP = (S)-methylmalonyl-CoA + ADP + phosphate + H(+)</text>
        <dbReference type="Rhea" id="RHEA:23720"/>
        <dbReference type="ChEBI" id="CHEBI:15378"/>
        <dbReference type="ChEBI" id="CHEBI:17544"/>
        <dbReference type="ChEBI" id="CHEBI:30616"/>
        <dbReference type="ChEBI" id="CHEBI:43474"/>
        <dbReference type="ChEBI" id="CHEBI:57327"/>
        <dbReference type="ChEBI" id="CHEBI:57392"/>
        <dbReference type="ChEBI" id="CHEBI:456216"/>
        <dbReference type="EC" id="6.4.1.3"/>
    </reaction>
    <physiologicalReaction direction="left-to-right" evidence="7">
        <dbReference type="Rhea" id="RHEA:23721"/>
    </physiologicalReaction>
</comment>
<accession>A0ABM0MCG1</accession>
<comment type="pathway">
    <text evidence="1">Metabolic intermediate metabolism; propanoyl-CoA degradation; succinyl-CoA from propanoyl-CoA: step 1/3.</text>
</comment>
<protein>
    <recommendedName>
        <fullName evidence="4">Propionyl-CoA carboxylase beta chain, mitochondrial</fullName>
        <ecNumber evidence="2">6.4.1.3</ecNumber>
    </recommendedName>
    <alternativeName>
        <fullName evidence="5">Propanoyl-CoA:carbon dioxide ligase subunit beta</fullName>
    </alternativeName>
</protein>
<dbReference type="PANTHER" id="PTHR43842:SF2">
    <property type="entry name" value="PROPIONYL-COA CARBOXYLASE BETA CHAIN, MITOCHONDRIAL"/>
    <property type="match status" value="1"/>
</dbReference>
<dbReference type="InterPro" id="IPR011762">
    <property type="entry name" value="COA_CT_N"/>
</dbReference>
<gene>
    <name evidence="11" type="primary">LOC100375821</name>
</gene>
<evidence type="ECO:0000256" key="7">
    <source>
        <dbReference type="ARBA" id="ARBA00049495"/>
    </source>
</evidence>
<keyword evidence="10" id="KW-1185">Reference proteome</keyword>
<feature type="domain" description="CoA carboxyltransferase N-terminal" evidence="8">
    <location>
        <begin position="129"/>
        <end position="218"/>
    </location>
</feature>
<sequence>MAMAASRCSRFLARNDRQKRQKAILGGGKKRIDAQHKKGKLTARERINLLLDDNSFIEYDMFAEQRCTDFGMEAEDKKGKLTARERINLLLDDNSFIEYDMFAEQRCTDFGMEAEDKKWTLDKHALFATGGAVYSPALTDFTFMVKNTSYLFITGPDVVKSETNEDVTQEQLGGAKTHTSVSGVAHHAFENDVDALQQLRRFFDFIPLSNKDPSPIRACDDPWDRLTPALDSTVPHASNKPYDMKEIILAVRCLDINASVKGARFVRFCDAFNIPVITFVDVPGFLPGTHQEYAGIIRHGAKLLYAFAEATIPKITVITRKAYGGAYDVMSSKHLRGDINYAWPTAEVAVMGAKGAVKIIFRGQSAAEAEKEYIEKFANPFPAAVRGFVDDIIDPRTTRMRICRDLDMLSTKNITNPWKKHGNIPL</sequence>
<dbReference type="Gene3D" id="3.90.226.10">
    <property type="entry name" value="2-enoyl-CoA Hydratase, Chain A, domain 1"/>
    <property type="match status" value="4"/>
</dbReference>
<dbReference type="GeneID" id="100375821"/>
<evidence type="ECO:0000256" key="4">
    <source>
        <dbReference type="ARBA" id="ARBA00041138"/>
    </source>
</evidence>
<dbReference type="InterPro" id="IPR034733">
    <property type="entry name" value="AcCoA_carboxyl_beta"/>
</dbReference>
<organism evidence="10 11">
    <name type="scientific">Saccoglossus kowalevskii</name>
    <name type="common">Acorn worm</name>
    <dbReference type="NCBI Taxonomy" id="10224"/>
    <lineage>
        <taxon>Eukaryota</taxon>
        <taxon>Metazoa</taxon>
        <taxon>Hemichordata</taxon>
        <taxon>Enteropneusta</taxon>
        <taxon>Harrimaniidae</taxon>
        <taxon>Saccoglossus</taxon>
    </lineage>
</organism>
<dbReference type="InterPro" id="IPR011763">
    <property type="entry name" value="COA_CT_C"/>
</dbReference>
<dbReference type="RefSeq" id="XP_006817702.1">
    <property type="nucleotide sequence ID" value="XM_006817639.1"/>
</dbReference>
<evidence type="ECO:0000256" key="6">
    <source>
        <dbReference type="ARBA" id="ARBA00048208"/>
    </source>
</evidence>
<evidence type="ECO:0000256" key="3">
    <source>
        <dbReference type="ARBA" id="ARBA00038567"/>
    </source>
</evidence>
<dbReference type="PANTHER" id="PTHR43842">
    <property type="entry name" value="PROPIONYL-COA CARBOXYLASE BETA CHAIN"/>
    <property type="match status" value="1"/>
</dbReference>
<evidence type="ECO:0000256" key="5">
    <source>
        <dbReference type="ARBA" id="ARBA00042797"/>
    </source>
</evidence>
<evidence type="ECO:0000313" key="11">
    <source>
        <dbReference type="RefSeq" id="XP_006817702.1"/>
    </source>
</evidence>
<evidence type="ECO:0000259" key="9">
    <source>
        <dbReference type="PROSITE" id="PS50989"/>
    </source>
</evidence>
<evidence type="ECO:0000256" key="1">
    <source>
        <dbReference type="ARBA" id="ARBA00005060"/>
    </source>
</evidence>
<reference evidence="11" key="1">
    <citation type="submission" date="2025-08" db="UniProtKB">
        <authorList>
            <consortium name="RefSeq"/>
        </authorList>
    </citation>
    <scope>IDENTIFICATION</scope>
    <source>
        <tissue evidence="11">Testes</tissue>
    </source>
</reference>
<feature type="domain" description="CoA carboxyltransferase C-terminal" evidence="9">
    <location>
        <begin position="164"/>
        <end position="420"/>
    </location>
</feature>
<proteinExistence type="predicted"/>
<dbReference type="Proteomes" id="UP000694865">
    <property type="component" value="Unplaced"/>
</dbReference>
<dbReference type="Pfam" id="PF01039">
    <property type="entry name" value="Carboxyl_trans"/>
    <property type="match status" value="4"/>
</dbReference>
<dbReference type="InterPro" id="IPR029045">
    <property type="entry name" value="ClpP/crotonase-like_dom_sf"/>
</dbReference>
<evidence type="ECO:0000313" key="10">
    <source>
        <dbReference type="Proteomes" id="UP000694865"/>
    </source>
</evidence>
<dbReference type="PROSITE" id="PS50989">
    <property type="entry name" value="COA_CT_CTER"/>
    <property type="match status" value="1"/>
</dbReference>
<dbReference type="EC" id="6.4.1.3" evidence="2"/>
<evidence type="ECO:0000256" key="2">
    <source>
        <dbReference type="ARBA" id="ARBA00013050"/>
    </source>
</evidence>